<feature type="domain" description="Cytidyltransferase-like" evidence="12">
    <location>
        <begin position="15"/>
        <end position="172"/>
    </location>
</feature>
<dbReference type="InterPro" id="IPR004821">
    <property type="entry name" value="Cyt_trans-like"/>
</dbReference>
<dbReference type="SUPFAM" id="SSF52374">
    <property type="entry name" value="Nucleotidylyl transferase"/>
    <property type="match status" value="1"/>
</dbReference>
<dbReference type="EMBL" id="JACIES010000004">
    <property type="protein sequence ID" value="MBB4026172.1"/>
    <property type="molecule type" value="Genomic_DNA"/>
</dbReference>
<evidence type="ECO:0000256" key="8">
    <source>
        <dbReference type="ARBA" id="ARBA00022840"/>
    </source>
</evidence>
<keyword evidence="14" id="KW-1185">Reference proteome</keyword>
<proteinExistence type="inferred from homology"/>
<keyword evidence="5 11" id="KW-0808">Transferase</keyword>
<evidence type="ECO:0000256" key="6">
    <source>
        <dbReference type="ARBA" id="ARBA00022695"/>
    </source>
</evidence>
<protein>
    <recommendedName>
        <fullName evidence="11">Probable nicotinate-nucleotide adenylyltransferase</fullName>
        <ecNumber evidence="11">2.7.7.18</ecNumber>
    </recommendedName>
    <alternativeName>
        <fullName evidence="11">Deamido-NAD(+) diphosphorylase</fullName>
    </alternativeName>
    <alternativeName>
        <fullName evidence="11">Deamido-NAD(+) pyrophosphorylase</fullName>
    </alternativeName>
    <alternativeName>
        <fullName evidence="11">Nicotinate mononucleotide adenylyltransferase</fullName>
        <shortName evidence="11">NaMN adenylyltransferase</shortName>
    </alternativeName>
</protein>
<dbReference type="Pfam" id="PF01467">
    <property type="entry name" value="CTP_transf_like"/>
    <property type="match status" value="1"/>
</dbReference>
<keyword evidence="8 11" id="KW-0067">ATP-binding</keyword>
<dbReference type="InterPro" id="IPR014729">
    <property type="entry name" value="Rossmann-like_a/b/a_fold"/>
</dbReference>
<evidence type="ECO:0000256" key="4">
    <source>
        <dbReference type="ARBA" id="ARBA00022642"/>
    </source>
</evidence>
<accession>A0A7W6HWC2</accession>
<evidence type="ECO:0000256" key="10">
    <source>
        <dbReference type="ARBA" id="ARBA00048721"/>
    </source>
</evidence>
<dbReference type="GeneID" id="93102421"/>
<keyword evidence="4 11" id="KW-0662">Pyridine nucleotide biosynthesis</keyword>
<dbReference type="InterPro" id="IPR005248">
    <property type="entry name" value="NadD/NMNAT"/>
</dbReference>
<evidence type="ECO:0000256" key="9">
    <source>
        <dbReference type="ARBA" id="ARBA00023027"/>
    </source>
</evidence>
<dbReference type="PANTHER" id="PTHR39321:SF3">
    <property type="entry name" value="PHOSPHOPANTETHEINE ADENYLYLTRANSFERASE"/>
    <property type="match status" value="1"/>
</dbReference>
<evidence type="ECO:0000313" key="13">
    <source>
        <dbReference type="EMBL" id="MBB4026172.1"/>
    </source>
</evidence>
<dbReference type="GO" id="GO:0009435">
    <property type="term" value="P:NAD+ biosynthetic process"/>
    <property type="evidence" value="ECO:0007669"/>
    <property type="project" value="UniProtKB-UniRule"/>
</dbReference>
<comment type="caution">
    <text evidence="13">The sequence shown here is derived from an EMBL/GenBank/DDBJ whole genome shotgun (WGS) entry which is preliminary data.</text>
</comment>
<dbReference type="CDD" id="cd02165">
    <property type="entry name" value="NMNAT"/>
    <property type="match status" value="1"/>
</dbReference>
<comment type="catalytic activity">
    <reaction evidence="10 11">
        <text>nicotinate beta-D-ribonucleotide + ATP + H(+) = deamido-NAD(+) + diphosphate</text>
        <dbReference type="Rhea" id="RHEA:22860"/>
        <dbReference type="ChEBI" id="CHEBI:15378"/>
        <dbReference type="ChEBI" id="CHEBI:30616"/>
        <dbReference type="ChEBI" id="CHEBI:33019"/>
        <dbReference type="ChEBI" id="CHEBI:57502"/>
        <dbReference type="ChEBI" id="CHEBI:58437"/>
        <dbReference type="EC" id="2.7.7.18"/>
    </reaction>
</comment>
<dbReference type="OrthoDB" id="5295945at2"/>
<evidence type="ECO:0000256" key="5">
    <source>
        <dbReference type="ARBA" id="ARBA00022679"/>
    </source>
</evidence>
<evidence type="ECO:0000256" key="11">
    <source>
        <dbReference type="HAMAP-Rule" id="MF_00244"/>
    </source>
</evidence>
<dbReference type="RefSeq" id="WP_124315825.1">
    <property type="nucleotide sequence ID" value="NZ_AP028155.1"/>
</dbReference>
<evidence type="ECO:0000256" key="1">
    <source>
        <dbReference type="ARBA" id="ARBA00002324"/>
    </source>
</evidence>
<gene>
    <name evidence="11" type="primary">nadD</name>
    <name evidence="13" type="ORF">GGR14_001962</name>
</gene>
<comment type="function">
    <text evidence="1 11">Catalyzes the reversible adenylation of nicotinate mononucleotide (NaMN) to nicotinic acid adenine dinucleotide (NaAD).</text>
</comment>
<comment type="pathway">
    <text evidence="2 11">Cofactor biosynthesis; NAD(+) biosynthesis; deamido-NAD(+) from nicotinate D-ribonucleotide: step 1/1.</text>
</comment>
<keyword evidence="6 11" id="KW-0548">Nucleotidyltransferase</keyword>
<dbReference type="PANTHER" id="PTHR39321">
    <property type="entry name" value="NICOTINATE-NUCLEOTIDE ADENYLYLTRANSFERASE-RELATED"/>
    <property type="match status" value="1"/>
</dbReference>
<dbReference type="GO" id="GO:0004515">
    <property type="term" value="F:nicotinate-nucleotide adenylyltransferase activity"/>
    <property type="evidence" value="ECO:0007669"/>
    <property type="project" value="UniProtKB-UniRule"/>
</dbReference>
<evidence type="ECO:0000256" key="7">
    <source>
        <dbReference type="ARBA" id="ARBA00022741"/>
    </source>
</evidence>
<dbReference type="NCBIfam" id="TIGR00482">
    <property type="entry name" value="nicotinate (nicotinamide) nucleotide adenylyltransferase"/>
    <property type="match status" value="1"/>
</dbReference>
<evidence type="ECO:0000313" key="14">
    <source>
        <dbReference type="Proteomes" id="UP000546007"/>
    </source>
</evidence>
<keyword evidence="9 11" id="KW-0520">NAD</keyword>
<dbReference type="Gene3D" id="3.40.50.620">
    <property type="entry name" value="HUPs"/>
    <property type="match status" value="1"/>
</dbReference>
<dbReference type="UniPathway" id="UPA00253">
    <property type="reaction ID" value="UER00332"/>
</dbReference>
<sequence>MEQGKEKKSGPVIGLFFGSFNPIHNGHVGIARYLLEKRLCAEVWFVVSPCNPFKVDRFLLPETERFEIVKVAIKGIPGMKACDIEFSMPKPSYTVDTLRVLFDRYPGQQFALIIGGDNVPDFPKWKDHRWIEGHCDIFVYPRLGIITSIEGFTNMTFVDAPLFPLSATEIREMIRKGDDISSLVPSEALSLIWKLYSK</sequence>
<name>A0A7W6HWC2_9BACT</name>
<dbReference type="GO" id="GO:0005524">
    <property type="term" value="F:ATP binding"/>
    <property type="evidence" value="ECO:0007669"/>
    <property type="project" value="UniProtKB-KW"/>
</dbReference>
<dbReference type="EC" id="2.7.7.18" evidence="11"/>
<evidence type="ECO:0000259" key="12">
    <source>
        <dbReference type="Pfam" id="PF01467"/>
    </source>
</evidence>
<dbReference type="AlphaFoldDB" id="A0A7W6HWC2"/>
<organism evidence="13 14">
    <name type="scientific">Butyricimonas faecihominis</name>
    <dbReference type="NCBI Taxonomy" id="1472416"/>
    <lineage>
        <taxon>Bacteria</taxon>
        <taxon>Pseudomonadati</taxon>
        <taxon>Bacteroidota</taxon>
        <taxon>Bacteroidia</taxon>
        <taxon>Bacteroidales</taxon>
        <taxon>Odoribacteraceae</taxon>
        <taxon>Butyricimonas</taxon>
    </lineage>
</organism>
<dbReference type="HAMAP" id="MF_00244">
    <property type="entry name" value="NaMN_adenylyltr"/>
    <property type="match status" value="1"/>
</dbReference>
<dbReference type="Proteomes" id="UP000546007">
    <property type="component" value="Unassembled WGS sequence"/>
</dbReference>
<comment type="similarity">
    <text evidence="3 11">Belongs to the NadD family.</text>
</comment>
<reference evidence="13 14" key="1">
    <citation type="submission" date="2020-08" db="EMBL/GenBank/DDBJ databases">
        <title>Genomic Encyclopedia of Type Strains, Phase IV (KMG-IV): sequencing the most valuable type-strain genomes for metagenomic binning, comparative biology and taxonomic classification.</title>
        <authorList>
            <person name="Goeker M."/>
        </authorList>
    </citation>
    <scope>NUCLEOTIDE SEQUENCE [LARGE SCALE GENOMIC DNA]</scope>
    <source>
        <strain evidence="13 14">DSM 105721</strain>
    </source>
</reference>
<keyword evidence="7 11" id="KW-0547">Nucleotide-binding</keyword>
<evidence type="ECO:0000256" key="2">
    <source>
        <dbReference type="ARBA" id="ARBA00005019"/>
    </source>
</evidence>
<evidence type="ECO:0000256" key="3">
    <source>
        <dbReference type="ARBA" id="ARBA00009014"/>
    </source>
</evidence>